<evidence type="ECO:0000256" key="1">
    <source>
        <dbReference type="SAM" id="MobiDB-lite"/>
    </source>
</evidence>
<reference evidence="2 3" key="1">
    <citation type="submission" date="2014-09" db="EMBL/GenBank/DDBJ databases">
        <authorList>
            <person name="Magalhaes I.L.F."/>
            <person name="Oliveira U."/>
            <person name="Santos F.R."/>
            <person name="Vidigal T.H.D.A."/>
            <person name="Brescovit A.D."/>
            <person name="Santos A.J."/>
        </authorList>
    </citation>
    <scope>NUCLEOTIDE SEQUENCE [LARGE SCALE GENOMIC DNA]</scope>
</reference>
<proteinExistence type="predicted"/>
<evidence type="ECO:0000313" key="2">
    <source>
        <dbReference type="EMBL" id="CEH18797.1"/>
    </source>
</evidence>
<evidence type="ECO:0000313" key="3">
    <source>
        <dbReference type="Proteomes" id="UP000054845"/>
    </source>
</evidence>
<accession>A0A0P1BS84</accession>
<name>A0A0P1BS84_9BASI</name>
<sequence length="93" mass="10108">MQDQEDQAPTRLSQATSSNNDCSPAAAGSMVLDCQPVRLLLTLIIRPRSYPPRRSRASQHEQANKNFTVNASASPSSRKYEATTSAANLTSSR</sequence>
<feature type="region of interest" description="Disordered" evidence="1">
    <location>
        <begin position="48"/>
        <end position="93"/>
    </location>
</feature>
<dbReference type="Proteomes" id="UP000054845">
    <property type="component" value="Unassembled WGS sequence"/>
</dbReference>
<protein>
    <submittedName>
        <fullName evidence="2">Uncharacterized protein</fullName>
    </submittedName>
</protein>
<dbReference type="AlphaFoldDB" id="A0A0P1BS84"/>
<organism evidence="2 3">
    <name type="scientific">Ceraceosorus bombacis</name>
    <dbReference type="NCBI Taxonomy" id="401625"/>
    <lineage>
        <taxon>Eukaryota</taxon>
        <taxon>Fungi</taxon>
        <taxon>Dikarya</taxon>
        <taxon>Basidiomycota</taxon>
        <taxon>Ustilaginomycotina</taxon>
        <taxon>Exobasidiomycetes</taxon>
        <taxon>Ceraceosorales</taxon>
        <taxon>Ceraceosoraceae</taxon>
        <taxon>Ceraceosorus</taxon>
    </lineage>
</organism>
<feature type="compositionally biased region" description="Polar residues" evidence="1">
    <location>
        <begin position="64"/>
        <end position="93"/>
    </location>
</feature>
<dbReference type="EMBL" id="CCYA01000276">
    <property type="protein sequence ID" value="CEH18797.1"/>
    <property type="molecule type" value="Genomic_DNA"/>
</dbReference>
<feature type="compositionally biased region" description="Polar residues" evidence="1">
    <location>
        <begin position="10"/>
        <end position="22"/>
    </location>
</feature>
<keyword evidence="3" id="KW-1185">Reference proteome</keyword>
<feature type="region of interest" description="Disordered" evidence="1">
    <location>
        <begin position="1"/>
        <end position="27"/>
    </location>
</feature>